<feature type="region of interest" description="Disordered" evidence="4">
    <location>
        <begin position="220"/>
        <end position="242"/>
    </location>
</feature>
<protein>
    <submittedName>
        <fullName evidence="6">Transcriptional regulator</fullName>
    </submittedName>
</protein>
<sequence>MPSLDAKPWDRDAVFEQLRVEILDGTLPAGHPLREVALAERFGLSRTPIRDALSRLEQTGLAVRGKRGLLVKRVDPETVVQVYSLRILLEEDAAGQAAEARTINDLLRLEALIQRDRALGSDISDQQMIRSNMEFHETVWRSTHNDVLVDLLERLTGHLIHDPGTTLAVGDRWSESLDEHEELADAITQRDGQRARKTARKHFSRALELRMGLLRQAILEDGSGPGTGCGGSGPGRARADRR</sequence>
<gene>
    <name evidence="6" type="ORF">GCM10010508_62970</name>
</gene>
<dbReference type="Gene3D" id="1.20.120.530">
    <property type="entry name" value="GntR ligand-binding domain-like"/>
    <property type="match status" value="1"/>
</dbReference>
<dbReference type="Gene3D" id="1.10.10.10">
    <property type="entry name" value="Winged helix-like DNA-binding domain superfamily/Winged helix DNA-binding domain"/>
    <property type="match status" value="1"/>
</dbReference>
<dbReference type="AlphaFoldDB" id="A0A918YBB2"/>
<accession>A0A918YBB2</accession>
<dbReference type="SUPFAM" id="SSF48008">
    <property type="entry name" value="GntR ligand-binding domain-like"/>
    <property type="match status" value="1"/>
</dbReference>
<keyword evidence="7" id="KW-1185">Reference proteome</keyword>
<evidence type="ECO:0000256" key="4">
    <source>
        <dbReference type="SAM" id="MobiDB-lite"/>
    </source>
</evidence>
<dbReference type="PROSITE" id="PS50949">
    <property type="entry name" value="HTH_GNTR"/>
    <property type="match status" value="1"/>
</dbReference>
<dbReference type="SMART" id="SM00345">
    <property type="entry name" value="HTH_GNTR"/>
    <property type="match status" value="1"/>
</dbReference>
<dbReference type="SUPFAM" id="SSF46785">
    <property type="entry name" value="Winged helix' DNA-binding domain"/>
    <property type="match status" value="1"/>
</dbReference>
<dbReference type="PANTHER" id="PTHR43537">
    <property type="entry name" value="TRANSCRIPTIONAL REGULATOR, GNTR FAMILY"/>
    <property type="match status" value="1"/>
</dbReference>
<dbReference type="InterPro" id="IPR036388">
    <property type="entry name" value="WH-like_DNA-bd_sf"/>
</dbReference>
<comment type="caution">
    <text evidence="6">The sequence shown here is derived from an EMBL/GenBank/DDBJ whole genome shotgun (WGS) entry which is preliminary data.</text>
</comment>
<proteinExistence type="predicted"/>
<dbReference type="InterPro" id="IPR000524">
    <property type="entry name" value="Tscrpt_reg_HTH_GntR"/>
</dbReference>
<feature type="domain" description="HTH gntR-type" evidence="5">
    <location>
        <begin position="8"/>
        <end position="74"/>
    </location>
</feature>
<dbReference type="InterPro" id="IPR011711">
    <property type="entry name" value="GntR_C"/>
</dbReference>
<dbReference type="PANTHER" id="PTHR43537:SF5">
    <property type="entry name" value="UXU OPERON TRANSCRIPTIONAL REGULATOR"/>
    <property type="match status" value="1"/>
</dbReference>
<dbReference type="Pfam" id="PF07729">
    <property type="entry name" value="FCD"/>
    <property type="match status" value="1"/>
</dbReference>
<dbReference type="GO" id="GO:0003677">
    <property type="term" value="F:DNA binding"/>
    <property type="evidence" value="ECO:0007669"/>
    <property type="project" value="UniProtKB-KW"/>
</dbReference>
<keyword evidence="3" id="KW-0804">Transcription</keyword>
<evidence type="ECO:0000313" key="7">
    <source>
        <dbReference type="Proteomes" id="UP000608955"/>
    </source>
</evidence>
<dbReference type="Pfam" id="PF00392">
    <property type="entry name" value="GntR"/>
    <property type="match status" value="1"/>
</dbReference>
<reference evidence="6" key="2">
    <citation type="submission" date="2020-09" db="EMBL/GenBank/DDBJ databases">
        <authorList>
            <person name="Sun Q."/>
            <person name="Ohkuma M."/>
        </authorList>
    </citation>
    <scope>NUCLEOTIDE SEQUENCE</scope>
    <source>
        <strain evidence="6">JCM 4654</strain>
    </source>
</reference>
<evidence type="ECO:0000259" key="5">
    <source>
        <dbReference type="PROSITE" id="PS50949"/>
    </source>
</evidence>
<dbReference type="SMART" id="SM00895">
    <property type="entry name" value="FCD"/>
    <property type="match status" value="1"/>
</dbReference>
<dbReference type="InterPro" id="IPR036390">
    <property type="entry name" value="WH_DNA-bd_sf"/>
</dbReference>
<reference evidence="6" key="1">
    <citation type="journal article" date="2014" name="Int. J. Syst. Evol. Microbiol.">
        <title>Complete genome sequence of Corynebacterium casei LMG S-19264T (=DSM 44701T), isolated from a smear-ripened cheese.</title>
        <authorList>
            <consortium name="US DOE Joint Genome Institute (JGI-PGF)"/>
            <person name="Walter F."/>
            <person name="Albersmeier A."/>
            <person name="Kalinowski J."/>
            <person name="Ruckert C."/>
        </authorList>
    </citation>
    <scope>NUCLEOTIDE SEQUENCE</scope>
    <source>
        <strain evidence="6">JCM 4654</strain>
    </source>
</reference>
<organism evidence="6 7">
    <name type="scientific">Streptomyces naganishii JCM 4654</name>
    <dbReference type="NCBI Taxonomy" id="1306179"/>
    <lineage>
        <taxon>Bacteria</taxon>
        <taxon>Bacillati</taxon>
        <taxon>Actinomycetota</taxon>
        <taxon>Actinomycetes</taxon>
        <taxon>Kitasatosporales</taxon>
        <taxon>Streptomycetaceae</taxon>
        <taxon>Streptomyces</taxon>
    </lineage>
</organism>
<evidence type="ECO:0000256" key="1">
    <source>
        <dbReference type="ARBA" id="ARBA00023015"/>
    </source>
</evidence>
<dbReference type="GO" id="GO:0003700">
    <property type="term" value="F:DNA-binding transcription factor activity"/>
    <property type="evidence" value="ECO:0007669"/>
    <property type="project" value="InterPro"/>
</dbReference>
<evidence type="ECO:0000256" key="2">
    <source>
        <dbReference type="ARBA" id="ARBA00023125"/>
    </source>
</evidence>
<dbReference type="Proteomes" id="UP000608955">
    <property type="component" value="Unassembled WGS sequence"/>
</dbReference>
<dbReference type="InterPro" id="IPR008920">
    <property type="entry name" value="TF_FadR/GntR_C"/>
</dbReference>
<name>A0A918YBB2_9ACTN</name>
<keyword evidence="2" id="KW-0238">DNA-binding</keyword>
<dbReference type="EMBL" id="BMVF01000025">
    <property type="protein sequence ID" value="GHD95991.1"/>
    <property type="molecule type" value="Genomic_DNA"/>
</dbReference>
<dbReference type="RefSeq" id="WP_190181276.1">
    <property type="nucleotide sequence ID" value="NZ_BMVF01000025.1"/>
</dbReference>
<keyword evidence="1" id="KW-0805">Transcription regulation</keyword>
<evidence type="ECO:0000313" key="6">
    <source>
        <dbReference type="EMBL" id="GHD95991.1"/>
    </source>
</evidence>
<evidence type="ECO:0000256" key="3">
    <source>
        <dbReference type="ARBA" id="ARBA00023163"/>
    </source>
</evidence>
<feature type="compositionally biased region" description="Gly residues" evidence="4">
    <location>
        <begin position="223"/>
        <end position="234"/>
    </location>
</feature>